<proteinExistence type="inferred from homology"/>
<evidence type="ECO:0000313" key="3">
    <source>
        <dbReference type="EMBL" id="KAL3774502.1"/>
    </source>
</evidence>
<dbReference type="Pfam" id="PF02536">
    <property type="entry name" value="mTERF"/>
    <property type="match status" value="2"/>
</dbReference>
<dbReference type="Gene3D" id="1.25.70.10">
    <property type="entry name" value="Transcription termination factor 3, mitochondrial"/>
    <property type="match status" value="1"/>
</dbReference>
<dbReference type="SMART" id="SM00733">
    <property type="entry name" value="Mterf"/>
    <property type="match status" value="6"/>
</dbReference>
<dbReference type="AlphaFoldDB" id="A0ABD3NHN6"/>
<dbReference type="PANTHER" id="PTHR13068:SF151">
    <property type="entry name" value="TRANSCRIPTION TERMINATION FACTOR MTERF9, CHLOROPLASTIC"/>
    <property type="match status" value="1"/>
</dbReference>
<reference evidence="3 4" key="1">
    <citation type="submission" date="2024-10" db="EMBL/GenBank/DDBJ databases">
        <title>Updated reference genomes for cyclostephanoid diatoms.</title>
        <authorList>
            <person name="Roberts W.R."/>
            <person name="Alverson A.J."/>
        </authorList>
    </citation>
    <scope>NUCLEOTIDE SEQUENCE [LARGE SCALE GENOMIC DNA]</scope>
    <source>
        <strain evidence="3 4">AJA276-08</strain>
    </source>
</reference>
<gene>
    <name evidence="3" type="ORF">ACHAW5_010116</name>
</gene>
<sequence>MSLSAAEQASFYSRFPDGVEGIRRLGRRRLHAWLEFFLSDDDDGGAGLDHAQLKRMVLSRPQLLSYALSNVRTTTAYFREELGLSSDEYASVLRSYPSVLMHGVDSRLRPTVNFLQNECGGGRDNWTSWKRVVYSYPSIFSYSPERTLSPKVNFLCGNDDGDDVQSLGLSRSELSQVVSKFPPTLWLSEENLRSKLDFLVESLGLEGSDLRTIIVSYPQILGLSLPKNLMPKVNFFLDAEESGADYAEAHRSIRCGLNKNQLREFVLYQPALLAYSLEKRLRPRIARLQEKNIYFYYCPKNIMSYTDAKFDDW</sequence>
<evidence type="ECO:0000313" key="4">
    <source>
        <dbReference type="Proteomes" id="UP001530315"/>
    </source>
</evidence>
<comment type="similarity">
    <text evidence="1">Belongs to the mTERF family.</text>
</comment>
<accession>A0ABD3NHN6</accession>
<dbReference type="InterPro" id="IPR003690">
    <property type="entry name" value="MTERF"/>
</dbReference>
<name>A0ABD3NHN6_9STRA</name>
<organism evidence="3 4">
    <name type="scientific">Stephanodiscus triporus</name>
    <dbReference type="NCBI Taxonomy" id="2934178"/>
    <lineage>
        <taxon>Eukaryota</taxon>
        <taxon>Sar</taxon>
        <taxon>Stramenopiles</taxon>
        <taxon>Ochrophyta</taxon>
        <taxon>Bacillariophyta</taxon>
        <taxon>Coscinodiscophyceae</taxon>
        <taxon>Thalassiosirophycidae</taxon>
        <taxon>Stephanodiscales</taxon>
        <taxon>Stephanodiscaceae</taxon>
        <taxon>Stephanodiscus</taxon>
    </lineage>
</organism>
<evidence type="ECO:0000256" key="1">
    <source>
        <dbReference type="ARBA" id="ARBA00007692"/>
    </source>
</evidence>
<dbReference type="PANTHER" id="PTHR13068">
    <property type="entry name" value="CGI-12 PROTEIN-RELATED"/>
    <property type="match status" value="1"/>
</dbReference>
<comment type="caution">
    <text evidence="3">The sequence shown here is derived from an EMBL/GenBank/DDBJ whole genome shotgun (WGS) entry which is preliminary data.</text>
</comment>
<protein>
    <submittedName>
        <fullName evidence="3">Uncharacterized protein</fullName>
    </submittedName>
</protein>
<evidence type="ECO:0000256" key="2">
    <source>
        <dbReference type="ARBA" id="ARBA00022946"/>
    </source>
</evidence>
<dbReference type="EMBL" id="JALLAZ020001464">
    <property type="protein sequence ID" value="KAL3774502.1"/>
    <property type="molecule type" value="Genomic_DNA"/>
</dbReference>
<dbReference type="InterPro" id="IPR038538">
    <property type="entry name" value="MTERF_sf"/>
</dbReference>
<keyword evidence="2" id="KW-0809">Transit peptide</keyword>
<dbReference type="Proteomes" id="UP001530315">
    <property type="component" value="Unassembled WGS sequence"/>
</dbReference>
<keyword evidence="4" id="KW-1185">Reference proteome</keyword>